<evidence type="ECO:0000256" key="2">
    <source>
        <dbReference type="PIRSR" id="PIRSR605754-1"/>
    </source>
</evidence>
<dbReference type="InterPro" id="IPR042003">
    <property type="entry name" value="Sortase_E"/>
</dbReference>
<dbReference type="InterPro" id="IPR023365">
    <property type="entry name" value="Sortase_dom-sf"/>
</dbReference>
<feature type="region of interest" description="Disordered" evidence="3">
    <location>
        <begin position="69"/>
        <end position="98"/>
    </location>
</feature>
<dbReference type="Proteomes" id="UP000000849">
    <property type="component" value="Chromosome"/>
</dbReference>
<dbReference type="Gene3D" id="2.40.260.10">
    <property type="entry name" value="Sortase"/>
    <property type="match status" value="1"/>
</dbReference>
<keyword evidence="6" id="KW-1185">Reference proteome</keyword>
<organism evidence="5 6">
    <name type="scientific">Cellulomonas flavigena (strain ATCC 482 / DSM 20109 / BCRC 11376 / JCM 18109 / NBRC 3775 / NCIMB 8073 / NRS 134)</name>
    <dbReference type="NCBI Taxonomy" id="446466"/>
    <lineage>
        <taxon>Bacteria</taxon>
        <taxon>Bacillati</taxon>
        <taxon>Actinomycetota</taxon>
        <taxon>Actinomycetes</taxon>
        <taxon>Micrococcales</taxon>
        <taxon>Cellulomonadaceae</taxon>
        <taxon>Cellulomonas</taxon>
    </lineage>
</organism>
<dbReference type="GO" id="GO:0016787">
    <property type="term" value="F:hydrolase activity"/>
    <property type="evidence" value="ECO:0007669"/>
    <property type="project" value="UniProtKB-KW"/>
</dbReference>
<accession>D5UFI3</accession>
<dbReference type="eggNOG" id="COG3764">
    <property type="taxonomic scope" value="Bacteria"/>
</dbReference>
<evidence type="ECO:0000313" key="6">
    <source>
        <dbReference type="Proteomes" id="UP000000849"/>
    </source>
</evidence>
<sequence>MSATSVRPPAHARTPRAAGGASFVYGLVGVVGELLITVGVLLLGFLVWQLWWTDVEGNAAQAEIVREMNYTPPPPADDGGIRIAEPRRDEPPVPDEPGHAEQIAQFVTPRWAGEQLRPISQGTDRPTVLDVLGIGHYEGTAMPGGLGNFALAGHRVTFGKPFNRIEELQIGDALVVRTKDTWYVYKATATEVVLPRDVRVIWPVPNQEGVEPTERYITLTTCHPMFSARERYVVHGVLDYWAPTADGVPAELAEMVESGQLDLSGGTA</sequence>
<dbReference type="KEGG" id="cfl:Cfla_0022"/>
<dbReference type="Pfam" id="PF04203">
    <property type="entry name" value="Sortase"/>
    <property type="match status" value="1"/>
</dbReference>
<dbReference type="CDD" id="cd05830">
    <property type="entry name" value="Sortase_E"/>
    <property type="match status" value="1"/>
</dbReference>
<dbReference type="HOGENOM" id="CLU_045680_5_0_11"/>
<keyword evidence="1" id="KW-0378">Hydrolase</keyword>
<gene>
    <name evidence="5" type="ordered locus">Cfla_0022</name>
</gene>
<dbReference type="STRING" id="446466.Cfla_0022"/>
<dbReference type="NCBIfam" id="NF033747">
    <property type="entry name" value="class_E_sortase"/>
    <property type="match status" value="1"/>
</dbReference>
<dbReference type="InterPro" id="IPR005754">
    <property type="entry name" value="Sortase"/>
</dbReference>
<feature type="active site" description="Acyl-thioester intermediate" evidence="2">
    <location>
        <position position="222"/>
    </location>
</feature>
<proteinExistence type="predicted"/>
<dbReference type="AlphaFoldDB" id="D5UFI3"/>
<dbReference type="EMBL" id="CP001964">
    <property type="protein sequence ID" value="ADG72942.1"/>
    <property type="molecule type" value="Genomic_DNA"/>
</dbReference>
<feature type="transmembrane region" description="Helical" evidence="4">
    <location>
        <begin position="23"/>
        <end position="48"/>
    </location>
</feature>
<dbReference type="RefSeq" id="WP_013115276.1">
    <property type="nucleotide sequence ID" value="NC_014151.1"/>
</dbReference>
<dbReference type="NCBIfam" id="TIGR01076">
    <property type="entry name" value="sortase_fam"/>
    <property type="match status" value="1"/>
</dbReference>
<keyword evidence="4" id="KW-0472">Membrane</keyword>
<keyword evidence="4" id="KW-1133">Transmembrane helix</keyword>
<reference evidence="5 6" key="1">
    <citation type="journal article" date="2010" name="Stand. Genomic Sci.">
        <title>Complete genome sequence of Cellulomonas flavigena type strain (134).</title>
        <authorList>
            <person name="Abt B."/>
            <person name="Foster B."/>
            <person name="Lapidus A."/>
            <person name="Clum A."/>
            <person name="Sun H."/>
            <person name="Pukall R."/>
            <person name="Lucas S."/>
            <person name="Glavina Del Rio T."/>
            <person name="Nolan M."/>
            <person name="Tice H."/>
            <person name="Cheng J.F."/>
            <person name="Pitluck S."/>
            <person name="Liolios K."/>
            <person name="Ivanova N."/>
            <person name="Mavromatis K."/>
            <person name="Ovchinnikova G."/>
            <person name="Pati A."/>
            <person name="Goodwin L."/>
            <person name="Chen A."/>
            <person name="Palaniappan K."/>
            <person name="Land M."/>
            <person name="Hauser L."/>
            <person name="Chang Y.J."/>
            <person name="Jeffries C.D."/>
            <person name="Rohde M."/>
            <person name="Goker M."/>
            <person name="Woyke T."/>
            <person name="Bristow J."/>
            <person name="Eisen J.A."/>
            <person name="Markowitz V."/>
            <person name="Hugenholtz P."/>
            <person name="Kyrpides N.C."/>
            <person name="Klenk H.P."/>
        </authorList>
    </citation>
    <scope>NUCLEOTIDE SEQUENCE [LARGE SCALE GENOMIC DNA]</scope>
    <source>
        <strain evidence="6">ATCC 482 / DSM 20109 / BCRC 11376 / JCM 18109 / NBRC 3775 / NCIMB 8073 / NRS 134</strain>
    </source>
</reference>
<dbReference type="OrthoDB" id="5242879at2"/>
<feature type="compositionally biased region" description="Basic and acidic residues" evidence="3">
    <location>
        <begin position="84"/>
        <end position="98"/>
    </location>
</feature>
<feature type="active site" description="Proton donor/acceptor" evidence="2">
    <location>
        <position position="154"/>
    </location>
</feature>
<evidence type="ECO:0000256" key="4">
    <source>
        <dbReference type="SAM" id="Phobius"/>
    </source>
</evidence>
<evidence type="ECO:0000256" key="1">
    <source>
        <dbReference type="ARBA" id="ARBA00022801"/>
    </source>
</evidence>
<name>D5UFI3_CELFN</name>
<dbReference type="SUPFAM" id="SSF63817">
    <property type="entry name" value="Sortase"/>
    <property type="match status" value="1"/>
</dbReference>
<evidence type="ECO:0000256" key="3">
    <source>
        <dbReference type="SAM" id="MobiDB-lite"/>
    </source>
</evidence>
<dbReference type="InterPro" id="IPR053465">
    <property type="entry name" value="Sortase_Class_E"/>
</dbReference>
<keyword evidence="4" id="KW-0812">Transmembrane</keyword>
<protein>
    <submittedName>
        <fullName evidence="5">Sortase family protein</fullName>
    </submittedName>
</protein>
<evidence type="ECO:0000313" key="5">
    <source>
        <dbReference type="EMBL" id="ADG72942.1"/>
    </source>
</evidence>